<sequence>MVSTRRSAATQAAHDSIYDFESPDKSKELQTRRQGVARKAAPNITTRRGWEETEPDAPVVKRRTLKKPGRRQTSKAVVEDEHEDDVPQDPNFYKNINDSAAGKTKARRATMAVREDDAAAEEQLLQESQQREGHVLAEEEEQNDPWSYRDSAEPSNDDDESHESHREVDGEKDVDVAGEGEDQGEETEESDGEDGSSDDDVREVTGSAVAPGSASQINNLENIASIDVISTDIVYIEPEPPDRSASTFYLNCDGLNTMINAMGKRGWMSTPGEWTDQLLRIEEESRTESEATKADNCTKLFHEILALWRNCKEMPKAPLLNLQAQFLPPCRNTHTACRAGRAVKTLAGGAGRKGQDHQGEEGRTDDAVCGFYAADAGGHAEATGRILRQARLATMGRRGAARGDSQDEVSESGVAGQASTRQIVTRGYEQSGRVEGTDQGKI</sequence>
<reference evidence="2 3" key="1">
    <citation type="journal article" date="2011" name="PLoS Genet.">
        <title>Genome sequencing and comparative transcriptomics of the model entomopathogenic fungi Metarhizium anisopliae and M. acridum.</title>
        <authorList>
            <person name="Gao Q."/>
            <person name="Jin K."/>
            <person name="Ying S.H."/>
            <person name="Zhang Y."/>
            <person name="Xiao G."/>
            <person name="Shang Y."/>
            <person name="Duan Z."/>
            <person name="Hu X."/>
            <person name="Xie X.Q."/>
            <person name="Zhou G."/>
            <person name="Peng G."/>
            <person name="Luo Z."/>
            <person name="Huang W."/>
            <person name="Wang B."/>
            <person name="Fang W."/>
            <person name="Wang S."/>
            <person name="Zhong Y."/>
            <person name="Ma L.J."/>
            <person name="St Leger R.J."/>
            <person name="Zhao G.P."/>
            <person name="Pei Y."/>
            <person name="Feng M.G."/>
            <person name="Xia Y."/>
            <person name="Wang C."/>
        </authorList>
    </citation>
    <scope>NUCLEOTIDE SEQUENCE [LARGE SCALE GENOMIC DNA]</scope>
    <source>
        <strain evidence="2 3">CQMa 102</strain>
    </source>
</reference>
<dbReference type="AlphaFoldDB" id="E9E0I2"/>
<feature type="compositionally biased region" description="Basic residues" evidence="1">
    <location>
        <begin position="60"/>
        <end position="73"/>
    </location>
</feature>
<accession>E9E0I2</accession>
<name>E9E0I2_METAQ</name>
<evidence type="ECO:0000256" key="1">
    <source>
        <dbReference type="SAM" id="MobiDB-lite"/>
    </source>
</evidence>
<dbReference type="Proteomes" id="UP000002499">
    <property type="component" value="Unassembled WGS sequence"/>
</dbReference>
<dbReference type="eggNOG" id="ENOG502T58A">
    <property type="taxonomic scope" value="Eukaryota"/>
</dbReference>
<evidence type="ECO:0000313" key="2">
    <source>
        <dbReference type="EMBL" id="EFY90602.1"/>
    </source>
</evidence>
<feature type="compositionally biased region" description="Polar residues" evidence="1">
    <location>
        <begin position="1"/>
        <end position="10"/>
    </location>
</feature>
<feature type="region of interest" description="Disordered" evidence="1">
    <location>
        <begin position="397"/>
        <end position="442"/>
    </location>
</feature>
<gene>
    <name evidence="2" type="ORF">MAC_03380</name>
</gene>
<dbReference type="OrthoDB" id="5236024at2759"/>
<proteinExistence type="predicted"/>
<dbReference type="HOGENOM" id="CLU_619762_0_0_1"/>
<dbReference type="InParanoid" id="E9E0I2"/>
<feature type="compositionally biased region" description="Basic and acidic residues" evidence="1">
    <location>
        <begin position="162"/>
        <end position="175"/>
    </location>
</feature>
<evidence type="ECO:0000313" key="3">
    <source>
        <dbReference type="Proteomes" id="UP000002499"/>
    </source>
</evidence>
<protein>
    <submittedName>
        <fullName evidence="2">Uncharacterized protein</fullName>
    </submittedName>
</protein>
<keyword evidence="3" id="KW-1185">Reference proteome</keyword>
<feature type="compositionally biased region" description="Basic and acidic residues" evidence="1">
    <location>
        <begin position="22"/>
        <end position="31"/>
    </location>
</feature>
<dbReference type="EMBL" id="GL698489">
    <property type="protein sequence ID" value="EFY90602.1"/>
    <property type="molecule type" value="Genomic_DNA"/>
</dbReference>
<feature type="region of interest" description="Disordered" evidence="1">
    <location>
        <begin position="1"/>
        <end position="213"/>
    </location>
</feature>
<organism evidence="3">
    <name type="scientific">Metarhizium acridum (strain CQMa 102)</name>
    <dbReference type="NCBI Taxonomy" id="655827"/>
    <lineage>
        <taxon>Eukaryota</taxon>
        <taxon>Fungi</taxon>
        <taxon>Dikarya</taxon>
        <taxon>Ascomycota</taxon>
        <taxon>Pezizomycotina</taxon>
        <taxon>Sordariomycetes</taxon>
        <taxon>Hypocreomycetidae</taxon>
        <taxon>Hypocreales</taxon>
        <taxon>Clavicipitaceae</taxon>
        <taxon>Metarhizium</taxon>
    </lineage>
</organism>
<feature type="compositionally biased region" description="Acidic residues" evidence="1">
    <location>
        <begin position="176"/>
        <end position="201"/>
    </location>
</feature>